<dbReference type="Pfam" id="PF17656">
    <property type="entry name" value="ChapFlgA_N"/>
    <property type="match status" value="1"/>
</dbReference>
<evidence type="ECO:0000313" key="10">
    <source>
        <dbReference type="Proteomes" id="UP000240987"/>
    </source>
</evidence>
<dbReference type="PANTHER" id="PTHR36307:SF1">
    <property type="entry name" value="FLAGELLA BASAL BODY P-RING FORMATION PROTEIN FLGA"/>
    <property type="match status" value="1"/>
</dbReference>
<evidence type="ECO:0000256" key="7">
    <source>
        <dbReference type="RuleBase" id="RU362063"/>
    </source>
</evidence>
<feature type="domain" description="AFP-like" evidence="8">
    <location>
        <begin position="115"/>
        <end position="174"/>
    </location>
</feature>
<comment type="similarity">
    <text evidence="2 7">Belongs to the FlgA family.</text>
</comment>
<dbReference type="GO" id="GO:0044780">
    <property type="term" value="P:bacterial-type flagellum assembly"/>
    <property type="evidence" value="ECO:0007669"/>
    <property type="project" value="InterPro"/>
</dbReference>
<organism evidence="9 10">
    <name type="scientific">Photobacterium frigidiphilum</name>
    <dbReference type="NCBI Taxonomy" id="264736"/>
    <lineage>
        <taxon>Bacteria</taxon>
        <taxon>Pseudomonadati</taxon>
        <taxon>Pseudomonadota</taxon>
        <taxon>Gammaproteobacteria</taxon>
        <taxon>Vibrionales</taxon>
        <taxon>Vibrionaceae</taxon>
        <taxon>Photobacterium</taxon>
    </lineage>
</organism>
<dbReference type="CDD" id="cd11614">
    <property type="entry name" value="SAF_CpaB_FlgA_like"/>
    <property type="match status" value="1"/>
</dbReference>
<dbReference type="InterPro" id="IPR017585">
    <property type="entry name" value="SAF_FlgA"/>
</dbReference>
<dbReference type="Gene3D" id="3.90.1210.10">
    <property type="entry name" value="Antifreeze-like/N-acetylneuraminic acid synthase C-terminal domain"/>
    <property type="match status" value="1"/>
</dbReference>
<dbReference type="PROSITE" id="PS50844">
    <property type="entry name" value="AFP_LIKE"/>
    <property type="match status" value="1"/>
</dbReference>
<dbReference type="PANTHER" id="PTHR36307">
    <property type="entry name" value="FLAGELLA BASAL BODY P-RING FORMATION PROTEIN FLGA"/>
    <property type="match status" value="1"/>
</dbReference>
<accession>A0A2T3JRN3</accession>
<evidence type="ECO:0000256" key="1">
    <source>
        <dbReference type="ARBA" id="ARBA00004418"/>
    </source>
</evidence>
<comment type="subcellular location">
    <subcellularLocation>
        <location evidence="1 7">Periplasm</location>
    </subcellularLocation>
</comment>
<dbReference type="Proteomes" id="UP000240987">
    <property type="component" value="Unassembled WGS sequence"/>
</dbReference>
<dbReference type="OrthoDB" id="5729023at2"/>
<dbReference type="SMART" id="SM00858">
    <property type="entry name" value="SAF"/>
    <property type="match status" value="1"/>
</dbReference>
<dbReference type="InterPro" id="IPR039246">
    <property type="entry name" value="Flagellar_FlgA"/>
</dbReference>
<keyword evidence="4" id="KW-0732">Signal</keyword>
<reference evidence="9 10" key="1">
    <citation type="submission" date="2018-01" db="EMBL/GenBank/DDBJ databases">
        <title>Whole genome sequencing of Histamine producing bacteria.</title>
        <authorList>
            <person name="Butler K."/>
        </authorList>
    </citation>
    <scope>NUCLEOTIDE SEQUENCE [LARGE SCALE GENOMIC DNA]</scope>
    <source>
        <strain evidence="9 10">JCM 12947</strain>
    </source>
</reference>
<dbReference type="InterPro" id="IPR041231">
    <property type="entry name" value="FlgA_N"/>
</dbReference>
<evidence type="ECO:0000256" key="3">
    <source>
        <dbReference type="ARBA" id="ARBA00014754"/>
    </source>
</evidence>
<evidence type="ECO:0000256" key="4">
    <source>
        <dbReference type="ARBA" id="ARBA00022729"/>
    </source>
</evidence>
<keyword evidence="10" id="KW-1185">Reference proteome</keyword>
<dbReference type="Gene3D" id="2.30.30.760">
    <property type="match status" value="1"/>
</dbReference>
<evidence type="ECO:0000256" key="5">
    <source>
        <dbReference type="ARBA" id="ARBA00022764"/>
    </source>
</evidence>
<proteinExistence type="inferred from homology"/>
<keyword evidence="9" id="KW-0966">Cell projection</keyword>
<name>A0A2T3JRN3_9GAMM</name>
<dbReference type="InterPro" id="IPR013974">
    <property type="entry name" value="SAF"/>
</dbReference>
<keyword evidence="7" id="KW-1005">Bacterial flagellum biogenesis</keyword>
<dbReference type="GO" id="GO:0042597">
    <property type="term" value="C:periplasmic space"/>
    <property type="evidence" value="ECO:0007669"/>
    <property type="project" value="UniProtKB-SubCell"/>
</dbReference>
<dbReference type="InterPro" id="IPR006190">
    <property type="entry name" value="SAF_AFP_Neu5Ac"/>
</dbReference>
<evidence type="ECO:0000313" key="9">
    <source>
        <dbReference type="EMBL" id="PSU51715.1"/>
    </source>
</evidence>
<sequence length="235" mass="25596">MTQRTHLKLLVAFIGFISIFFSTNIWASKQITLDTVQHTAERHVEQLINVPERGELKLTAASLDSRLRLSECSEPLNSTIPGKQSLTGNVTVLIRCSPENWQVYVPVRVQLLLPRVVAATPLARGLVLNASHLSVKLVESRFQRGIVFEQPAEIIGSKVKRTVNMGEAVQGNDICLVCRNDAVMIKAGNGGLNIITNGTALSDGALGEQIRVQNTKSKRIVDGTVSAVGEVTVNY</sequence>
<dbReference type="Pfam" id="PF13144">
    <property type="entry name" value="ChapFlgA"/>
    <property type="match status" value="1"/>
</dbReference>
<protein>
    <recommendedName>
        <fullName evidence="3 7">Flagella basal body P-ring formation protein FlgA</fullName>
    </recommendedName>
</protein>
<dbReference type="NCBIfam" id="TIGR03170">
    <property type="entry name" value="flgA_cterm"/>
    <property type="match status" value="1"/>
</dbReference>
<evidence type="ECO:0000256" key="2">
    <source>
        <dbReference type="ARBA" id="ARBA00010474"/>
    </source>
</evidence>
<dbReference type="InterPro" id="IPR036732">
    <property type="entry name" value="AFP_Neu5c_C_sf"/>
</dbReference>
<dbReference type="AlphaFoldDB" id="A0A2T3JRN3"/>
<comment type="caution">
    <text evidence="9">The sequence shown here is derived from an EMBL/GenBank/DDBJ whole genome shotgun (WGS) entry which is preliminary data.</text>
</comment>
<keyword evidence="9" id="KW-0282">Flagellum</keyword>
<comment type="function">
    <text evidence="6 7">Involved in the assembly process of the P-ring formation. It may associate with FlgF on the rod constituting a structure essential for the P-ring assembly or may act as a modulator protein for the P-ring assembly.</text>
</comment>
<evidence type="ECO:0000256" key="6">
    <source>
        <dbReference type="ARBA" id="ARBA00025643"/>
    </source>
</evidence>
<keyword evidence="5 7" id="KW-0574">Periplasm</keyword>
<dbReference type="SUPFAM" id="SSF51269">
    <property type="entry name" value="AFP III-like domain"/>
    <property type="match status" value="1"/>
</dbReference>
<dbReference type="EMBL" id="PYMJ01000001">
    <property type="protein sequence ID" value="PSU51715.1"/>
    <property type="molecule type" value="Genomic_DNA"/>
</dbReference>
<dbReference type="RefSeq" id="WP_107241148.1">
    <property type="nucleotide sequence ID" value="NZ_PYMJ01000001.1"/>
</dbReference>
<gene>
    <name evidence="9" type="ORF">C9J12_01870</name>
</gene>
<keyword evidence="9" id="KW-0969">Cilium</keyword>
<evidence type="ECO:0000259" key="8">
    <source>
        <dbReference type="PROSITE" id="PS50844"/>
    </source>
</evidence>